<feature type="non-terminal residue" evidence="16">
    <location>
        <position position="650"/>
    </location>
</feature>
<dbReference type="SUPFAM" id="SSF52540">
    <property type="entry name" value="P-loop containing nucleoside triphosphate hydrolases"/>
    <property type="match status" value="1"/>
</dbReference>
<keyword evidence="7" id="KW-0347">Helicase</keyword>
<dbReference type="FunFam" id="2.30.30.140:FF:000087">
    <property type="entry name" value="Putative ATP-dependent RNA helicase TDRD12"/>
    <property type="match status" value="1"/>
</dbReference>
<dbReference type="FunFam" id="3.40.50.300:FF:001416">
    <property type="entry name" value="Tudor domain containing 12"/>
    <property type="match status" value="1"/>
</dbReference>
<keyword evidence="8" id="KW-0067">ATP-binding</keyword>
<evidence type="ECO:0000313" key="17">
    <source>
        <dbReference type="Proteomes" id="UP000053615"/>
    </source>
</evidence>
<evidence type="ECO:0000259" key="15">
    <source>
        <dbReference type="Pfam" id="PF00567"/>
    </source>
</evidence>
<dbReference type="InterPro" id="IPR001650">
    <property type="entry name" value="Helicase_C-like"/>
</dbReference>
<evidence type="ECO:0000256" key="7">
    <source>
        <dbReference type="ARBA" id="ARBA00022806"/>
    </source>
</evidence>
<evidence type="ECO:0000256" key="11">
    <source>
        <dbReference type="ARBA" id="ARBA00023254"/>
    </source>
</evidence>
<evidence type="ECO:0000256" key="12">
    <source>
        <dbReference type="ARBA" id="ARBA00047984"/>
    </source>
</evidence>
<dbReference type="GO" id="GO:0031047">
    <property type="term" value="P:regulatory ncRNA-mediated gene silencing"/>
    <property type="evidence" value="ECO:0007669"/>
    <property type="project" value="UniProtKB-KW"/>
</dbReference>
<organism evidence="16 17">
    <name type="scientific">Colius striatus</name>
    <name type="common">Speckled mousebird</name>
    <dbReference type="NCBI Taxonomy" id="57412"/>
    <lineage>
        <taxon>Eukaryota</taxon>
        <taxon>Metazoa</taxon>
        <taxon>Chordata</taxon>
        <taxon>Craniata</taxon>
        <taxon>Vertebrata</taxon>
        <taxon>Euteleostomi</taxon>
        <taxon>Archelosauria</taxon>
        <taxon>Archosauria</taxon>
        <taxon>Dinosauria</taxon>
        <taxon>Saurischia</taxon>
        <taxon>Theropoda</taxon>
        <taxon>Coelurosauria</taxon>
        <taxon>Aves</taxon>
        <taxon>Neognathae</taxon>
        <taxon>Neoaves</taxon>
        <taxon>Telluraves</taxon>
        <taxon>Coraciimorphae</taxon>
        <taxon>Coliiformes</taxon>
        <taxon>Coliidae</taxon>
        <taxon>Colius</taxon>
    </lineage>
</organism>
<evidence type="ECO:0000256" key="10">
    <source>
        <dbReference type="ARBA" id="ARBA00023158"/>
    </source>
</evidence>
<gene>
    <name evidence="16" type="ORF">N325_11632</name>
</gene>
<keyword evidence="5" id="KW-0221">Differentiation</keyword>
<dbReference type="Proteomes" id="UP000053615">
    <property type="component" value="Unassembled WGS sequence"/>
</dbReference>
<protein>
    <recommendedName>
        <fullName evidence="1">RNA helicase</fullName>
        <ecNumber evidence="1">3.6.4.13</ecNumber>
    </recommendedName>
</protein>
<sequence>KFLGPNFSESYCWPPIAQGCDVVAISYQGNNPFLYIPPILTLLQSSSCYKASRNKSGPLALILCPGWKKAQLVFELLKTYQRCSRQLHPMLLILGQNKEAAKSVKIRGCEVIVTTPYSLLRLFERHMLFCNLCHLVLDEVEVLFSDAPEQVFTILDCYKKPIIAEEWKYSQQIIAVGTHWSKHIAHLIQEFMNDPYIVITAIEEASIYGNVQQVVQLCTDSERTAALLKILDFTHSNLQKVLIFTNSVNEAEMVHQTLKSNSIFALKIHEENEFNLKYILEQWKNKYSSGTHVVLVLTDECMQSLEITDATCVIHFSFPSPRIFAHRLHSMSDNFCNVIKDSSVDQEYTRPQSVILLTENNEWDALGILRYLQHAEAEIPPELHDLTAKMLKDEEYQKLSRPLCTHLKTFGTCRTVCLDRHQVNLQIDVPQHIPDTMTQTPGYVMILPLHIVNATNYFGRIVDQQKDQYAILAEEINRYFKEPGNKIAVKNVEKLAFYGLCEKTVVHRIQVLDISPKEKENMFYSVEIKYIDEGRTCQVQSYQLLHLPPKFQCLPPQAVEFVVCRVKPIDNELEWNPKVTNSIHQKVKGKLHKAKVVLTLGNTAWIDPMVGIELLPDLKMSVNEYDVRSEILSTGLGTDNPEHITQLQKL</sequence>
<dbReference type="SUPFAM" id="SSF63748">
    <property type="entry name" value="Tudor/PWWP/MBT"/>
    <property type="match status" value="1"/>
</dbReference>
<evidence type="ECO:0000256" key="1">
    <source>
        <dbReference type="ARBA" id="ARBA00012552"/>
    </source>
</evidence>
<dbReference type="GO" id="GO:0005524">
    <property type="term" value="F:ATP binding"/>
    <property type="evidence" value="ECO:0007669"/>
    <property type="project" value="UniProtKB-KW"/>
</dbReference>
<dbReference type="GO" id="GO:0003724">
    <property type="term" value="F:RNA helicase activity"/>
    <property type="evidence" value="ECO:0007669"/>
    <property type="project" value="UniProtKB-EC"/>
</dbReference>
<dbReference type="InterPro" id="IPR035437">
    <property type="entry name" value="SNase_OB-fold_sf"/>
</dbReference>
<dbReference type="Pfam" id="PF00270">
    <property type="entry name" value="DEAD"/>
    <property type="match status" value="1"/>
</dbReference>
<dbReference type="PANTHER" id="PTHR22655:SF2">
    <property type="entry name" value="ATP-DEPENDENT RNA HELICASE TDRD12-RELATED"/>
    <property type="match status" value="1"/>
</dbReference>
<evidence type="ECO:0000256" key="6">
    <source>
        <dbReference type="ARBA" id="ARBA00022801"/>
    </source>
</evidence>
<dbReference type="PANTHER" id="PTHR22655">
    <property type="entry name" value="ATP-DEPENDENT RNA HELICASE TDRD12-RELATED"/>
    <property type="match status" value="1"/>
</dbReference>
<dbReference type="EC" id="3.6.4.13" evidence="1"/>
<dbReference type="EMBL" id="KK537234">
    <property type="protein sequence ID" value="KFP29771.1"/>
    <property type="molecule type" value="Genomic_DNA"/>
</dbReference>
<keyword evidence="3" id="KW-0677">Repeat</keyword>
<evidence type="ECO:0000256" key="9">
    <source>
        <dbReference type="ARBA" id="ARBA00022871"/>
    </source>
</evidence>
<dbReference type="CDD" id="cd20435">
    <property type="entry name" value="Tudor_TDRD12_rpt2"/>
    <property type="match status" value="1"/>
</dbReference>
<dbReference type="InterPro" id="IPR011545">
    <property type="entry name" value="DEAD/DEAH_box_helicase_dom"/>
</dbReference>
<feature type="domain" description="Tudor" evidence="15">
    <location>
        <begin position="461"/>
        <end position="561"/>
    </location>
</feature>
<dbReference type="InterPro" id="IPR002999">
    <property type="entry name" value="Tudor"/>
</dbReference>
<feature type="domain" description="DEAD/DEAH-box helicase" evidence="13">
    <location>
        <begin position="45"/>
        <end position="159"/>
    </location>
</feature>
<reference evidence="16 17" key="1">
    <citation type="submission" date="2014-04" db="EMBL/GenBank/DDBJ databases">
        <title>Genome evolution of avian class.</title>
        <authorList>
            <person name="Zhang G."/>
            <person name="Li C."/>
        </authorList>
    </citation>
    <scope>NUCLEOTIDE SEQUENCE [LARGE SCALE GENOMIC DNA]</scope>
    <source>
        <strain evidence="16">BGI_N325</strain>
    </source>
</reference>
<evidence type="ECO:0000259" key="13">
    <source>
        <dbReference type="Pfam" id="PF00270"/>
    </source>
</evidence>
<feature type="domain" description="Helicase C-terminal" evidence="14">
    <location>
        <begin position="225"/>
        <end position="326"/>
    </location>
</feature>
<feature type="non-terminal residue" evidence="16">
    <location>
        <position position="1"/>
    </location>
</feature>
<evidence type="ECO:0000313" key="16">
    <source>
        <dbReference type="EMBL" id="KFP29771.1"/>
    </source>
</evidence>
<evidence type="ECO:0000259" key="14">
    <source>
        <dbReference type="Pfam" id="PF00271"/>
    </source>
</evidence>
<dbReference type="GO" id="GO:0051321">
    <property type="term" value="P:meiotic cell cycle"/>
    <property type="evidence" value="ECO:0007669"/>
    <property type="project" value="UniProtKB-KW"/>
</dbReference>
<accession>A0A091K081</accession>
<keyword evidence="6" id="KW-0378">Hydrolase</keyword>
<dbReference type="AlphaFoldDB" id="A0A091K081"/>
<evidence type="ECO:0000256" key="4">
    <source>
        <dbReference type="ARBA" id="ARBA00022741"/>
    </source>
</evidence>
<keyword evidence="11" id="KW-0469">Meiosis</keyword>
<dbReference type="GO" id="GO:0007283">
    <property type="term" value="P:spermatogenesis"/>
    <property type="evidence" value="ECO:0007669"/>
    <property type="project" value="UniProtKB-KW"/>
</dbReference>
<dbReference type="GO" id="GO:0016787">
    <property type="term" value="F:hydrolase activity"/>
    <property type="evidence" value="ECO:0007669"/>
    <property type="project" value="UniProtKB-KW"/>
</dbReference>
<evidence type="ECO:0000256" key="8">
    <source>
        <dbReference type="ARBA" id="ARBA00022840"/>
    </source>
</evidence>
<keyword evidence="9" id="KW-0744">Spermatogenesis</keyword>
<dbReference type="Gene3D" id="2.30.30.140">
    <property type="match status" value="1"/>
</dbReference>
<keyword evidence="2" id="KW-0217">Developmental protein</keyword>
<keyword evidence="10" id="KW-0943">RNA-mediated gene silencing</keyword>
<evidence type="ECO:0000256" key="3">
    <source>
        <dbReference type="ARBA" id="ARBA00022737"/>
    </source>
</evidence>
<dbReference type="Pfam" id="PF00567">
    <property type="entry name" value="TUDOR"/>
    <property type="match status" value="1"/>
</dbReference>
<evidence type="ECO:0000256" key="5">
    <source>
        <dbReference type="ARBA" id="ARBA00022782"/>
    </source>
</evidence>
<comment type="catalytic activity">
    <reaction evidence="12">
        <text>ATP + H2O = ADP + phosphate + H(+)</text>
        <dbReference type="Rhea" id="RHEA:13065"/>
        <dbReference type="ChEBI" id="CHEBI:15377"/>
        <dbReference type="ChEBI" id="CHEBI:15378"/>
        <dbReference type="ChEBI" id="CHEBI:30616"/>
        <dbReference type="ChEBI" id="CHEBI:43474"/>
        <dbReference type="ChEBI" id="CHEBI:456216"/>
        <dbReference type="EC" id="3.6.4.13"/>
    </reaction>
</comment>
<dbReference type="Gene3D" id="2.40.50.90">
    <property type="match status" value="1"/>
</dbReference>
<keyword evidence="4" id="KW-0547">Nucleotide-binding</keyword>
<dbReference type="GO" id="GO:0003676">
    <property type="term" value="F:nucleic acid binding"/>
    <property type="evidence" value="ECO:0007669"/>
    <property type="project" value="InterPro"/>
</dbReference>
<proteinExistence type="predicted"/>
<evidence type="ECO:0000256" key="2">
    <source>
        <dbReference type="ARBA" id="ARBA00022473"/>
    </source>
</evidence>
<dbReference type="GO" id="GO:0042078">
    <property type="term" value="P:germ-line stem cell division"/>
    <property type="evidence" value="ECO:0007669"/>
    <property type="project" value="TreeGrafter"/>
</dbReference>
<dbReference type="InterPro" id="IPR027417">
    <property type="entry name" value="P-loop_NTPase"/>
</dbReference>
<name>A0A091K081_COLST</name>
<dbReference type="Gene3D" id="3.40.50.300">
    <property type="entry name" value="P-loop containing nucleotide triphosphate hydrolases"/>
    <property type="match status" value="2"/>
</dbReference>
<keyword evidence="17" id="KW-1185">Reference proteome</keyword>
<dbReference type="Pfam" id="PF00271">
    <property type="entry name" value="Helicase_C"/>
    <property type="match status" value="1"/>
</dbReference>